<name>A0A644UE66_9ZZZZ</name>
<comment type="caution">
    <text evidence="2">The sequence shown here is derived from an EMBL/GenBank/DDBJ whole genome shotgun (WGS) entry which is preliminary data.</text>
</comment>
<feature type="compositionally biased region" description="Low complexity" evidence="1">
    <location>
        <begin position="34"/>
        <end position="45"/>
    </location>
</feature>
<dbReference type="GO" id="GO:1990351">
    <property type="term" value="C:transporter complex"/>
    <property type="evidence" value="ECO:0007669"/>
    <property type="project" value="TreeGrafter"/>
</dbReference>
<dbReference type="GO" id="GO:0009279">
    <property type="term" value="C:cell outer membrane"/>
    <property type="evidence" value="ECO:0007669"/>
    <property type="project" value="TreeGrafter"/>
</dbReference>
<feature type="region of interest" description="Disordered" evidence="1">
    <location>
        <begin position="24"/>
        <end position="45"/>
    </location>
</feature>
<accession>A0A644UE66</accession>
<proteinExistence type="predicted"/>
<protein>
    <submittedName>
        <fullName evidence="2">LPS-assembly protein LptD</fullName>
    </submittedName>
</protein>
<dbReference type="PANTHER" id="PTHR30189">
    <property type="entry name" value="LPS-ASSEMBLY PROTEIN"/>
    <property type="match status" value="1"/>
</dbReference>
<dbReference type="PANTHER" id="PTHR30189:SF1">
    <property type="entry name" value="LPS-ASSEMBLY PROTEIN LPTD"/>
    <property type="match status" value="1"/>
</dbReference>
<evidence type="ECO:0000313" key="2">
    <source>
        <dbReference type="EMBL" id="MPL77149.1"/>
    </source>
</evidence>
<organism evidence="2">
    <name type="scientific">bioreactor metagenome</name>
    <dbReference type="NCBI Taxonomy" id="1076179"/>
    <lineage>
        <taxon>unclassified sequences</taxon>
        <taxon>metagenomes</taxon>
        <taxon>ecological metagenomes</taxon>
    </lineage>
</organism>
<dbReference type="EMBL" id="VSSQ01000104">
    <property type="protein sequence ID" value="MPL77149.1"/>
    <property type="molecule type" value="Genomic_DNA"/>
</dbReference>
<feature type="region of interest" description="Disordered" evidence="1">
    <location>
        <begin position="606"/>
        <end position="640"/>
    </location>
</feature>
<dbReference type="InterPro" id="IPR050218">
    <property type="entry name" value="LptD"/>
</dbReference>
<dbReference type="AlphaFoldDB" id="A0A644UE66"/>
<gene>
    <name evidence="2" type="primary">lptD_11</name>
    <name evidence="2" type="ORF">SDC9_23000</name>
</gene>
<evidence type="ECO:0000256" key="1">
    <source>
        <dbReference type="SAM" id="MobiDB-lite"/>
    </source>
</evidence>
<sequence>MSRRILALILLLLGVCAPGAQEQQATQGQGGNQGPPAGQGSAGGAQSRIQGQAILDAMSGLERATLALDIAVSNYYELRAMALKYGLPAGGGSAELRRSLYAFFGLKSPETPPSPSSLVIESASQVEYFSLEEGGDRYMRLTGPITMTLRSENGYSHSIKADEIIFDQGRNIVEAKGNVEYRREKDSRSDEFSGSSLLVALDSYSGVFLDGSYDLDPTAEMQRTLSLYFKRLGRRGSDMNLFEEATLSACDEPNPHYHIRAKKVWVFENGDWALANATLYVGVVPVLWLPFFYYPADEVFFHPVIGYRSREGAFVQTTSYLLGEERRDRKESGLLSLMSNMDNSGPLERSGVFIRRTSFDTDTGDGSSDVAAGKNPSILRLLADVYSSLGVYLGLQGSFPSLGSGLDFSLGLGLSRALFLQSNGFYSPFDYSNDYDSLWDSSNFLGLDLPFRFGAQFTYSSGLSKGDFRYSFKTDLPFYSDPYFEQDFTQRKESSSILSIIEANKTSVSRRSAMNQSVTTSLFWRFPQGKDGAVLETIEVSNLGAQMNWRTKSQSTTGLDTAGKRRLAVSPSRDFFYPDSLKFLDGTIKLSGTLDSFDRRAKLKEAVAAPASPQEDPKPAAAEASPQGGESTTGAKSDGRDLTALSGRLGWTASGSAIVEDKYRSTAWLSPEDVDASLSYRLLGWKGSGAVNYSLSWADRLLSLESGLGFSAQDQYRPILYDERLAPTTPHPYRLSDYSYRTSALDGTAALSLRPFMAASSFSGSSLLYQAGATIFKNAYAGLSGSGITATPVYATTWLGWDSTSFSTHSLTATLAYATKGKFANSLSFQAMLPPLLEKYTGTYAVSGKYLSASLQGSVARSSEASPLECSALNAQLRLGASPYPQLQSSFAWDFESSEPLSSVSSLEYLWAKASFTAKKAKGYYLDGGAWNLDGTEGFRPYEFSLNFNPHIEMGGLKNKGAGELADSMAATAAKTSAGFPTTEAARLPADAGSEGGLAFDLKPSLSYTQNLVRFTESNIVADLTVSLTGKKGSSLKFSARSVNKSPWRYWPGFFPASADFDPKDYARDPFTDVLDAFSIWDTQALKRTLFKLQNLSLSLSQDLHDWNVEASLAMSPVLFTPDSGRPYYQLEFSFSFLVTWKDIPELKSSIAYDEGVFQR</sequence>
<reference evidence="2" key="1">
    <citation type="submission" date="2019-08" db="EMBL/GenBank/DDBJ databases">
        <authorList>
            <person name="Kucharzyk K."/>
            <person name="Murdoch R.W."/>
            <person name="Higgins S."/>
            <person name="Loffler F."/>
        </authorList>
    </citation>
    <scope>NUCLEOTIDE SEQUENCE</scope>
</reference>